<dbReference type="InterPro" id="IPR025336">
    <property type="entry name" value="SCO4226-like"/>
</dbReference>
<evidence type="ECO:0000313" key="2">
    <source>
        <dbReference type="Proteomes" id="UP000737171"/>
    </source>
</evidence>
<dbReference type="Pfam" id="PF14026">
    <property type="entry name" value="SCO4226-like"/>
    <property type="match status" value="1"/>
</dbReference>
<name>A0ABX2EF94_9BURK</name>
<comment type="caution">
    <text evidence="1">The sequence shown here is derived from an EMBL/GenBank/DDBJ whole genome shotgun (WGS) entry which is preliminary data.</text>
</comment>
<organism evidence="1 2">
    <name type="scientific">Pseudaquabacterium terrae</name>
    <dbReference type="NCBI Taxonomy" id="2732868"/>
    <lineage>
        <taxon>Bacteria</taxon>
        <taxon>Pseudomonadati</taxon>
        <taxon>Pseudomonadota</taxon>
        <taxon>Betaproteobacteria</taxon>
        <taxon>Burkholderiales</taxon>
        <taxon>Sphaerotilaceae</taxon>
        <taxon>Pseudaquabacterium</taxon>
    </lineage>
</organism>
<accession>A0ABX2EF94</accession>
<reference evidence="1 2" key="1">
    <citation type="submission" date="2020-05" db="EMBL/GenBank/DDBJ databases">
        <title>Aquincola sp. isolate from soil.</title>
        <authorList>
            <person name="Han J."/>
            <person name="Kim D.-U."/>
        </authorList>
    </citation>
    <scope>NUCLEOTIDE SEQUENCE [LARGE SCALE GENOMIC DNA]</scope>
    <source>
        <strain evidence="1 2">S2</strain>
    </source>
</reference>
<gene>
    <name evidence="1" type="ORF">HLB44_09855</name>
</gene>
<protein>
    <submittedName>
        <fullName evidence="1">DUF4242 domain-containing protein</fullName>
    </submittedName>
</protein>
<dbReference type="Proteomes" id="UP000737171">
    <property type="component" value="Unassembled WGS sequence"/>
</dbReference>
<sequence length="82" mass="9645">MPRIVVERQFDTPQTDEDMRRVADQERPCLAAYQASWKRSLISADRKRMVCEYEAADAETLRRIQREAGAQFDRVWVGEVIE</sequence>
<keyword evidence="2" id="KW-1185">Reference proteome</keyword>
<dbReference type="RefSeq" id="WP_173122411.1">
    <property type="nucleotide sequence ID" value="NZ_JABRWJ010000003.1"/>
</dbReference>
<proteinExistence type="predicted"/>
<evidence type="ECO:0000313" key="1">
    <source>
        <dbReference type="EMBL" id="NRF67287.1"/>
    </source>
</evidence>
<dbReference type="EMBL" id="JABRWJ010000003">
    <property type="protein sequence ID" value="NRF67287.1"/>
    <property type="molecule type" value="Genomic_DNA"/>
</dbReference>